<keyword evidence="7" id="KW-0175">Coiled coil</keyword>
<proteinExistence type="inferred from homology"/>
<evidence type="ECO:0000256" key="6">
    <source>
        <dbReference type="PROSITE-ProRule" id="PRU00339"/>
    </source>
</evidence>
<dbReference type="EMBL" id="LDJX01000002">
    <property type="protein sequence ID" value="KPM32455.1"/>
    <property type="molecule type" value="Genomic_DNA"/>
</dbReference>
<dbReference type="InterPro" id="IPR051476">
    <property type="entry name" value="Bac_ResReg_Asp_Phosphatase"/>
</dbReference>
<protein>
    <submittedName>
        <fullName evidence="9">50S ribosomal protein L33</fullName>
    </submittedName>
</protein>
<dbReference type="OrthoDB" id="9810596at2"/>
<keyword evidence="10" id="KW-1185">Reference proteome</keyword>
<dbReference type="GO" id="GO:0005737">
    <property type="term" value="C:cytoplasm"/>
    <property type="evidence" value="ECO:0007669"/>
    <property type="project" value="UniProtKB-SubCell"/>
</dbReference>
<dbReference type="SUPFAM" id="SSF46894">
    <property type="entry name" value="C-terminal effector domain of the bipartite response regulators"/>
    <property type="match status" value="1"/>
</dbReference>
<dbReference type="SUPFAM" id="SSF48452">
    <property type="entry name" value="TPR-like"/>
    <property type="match status" value="2"/>
</dbReference>
<dbReference type="STRING" id="1300341.I595_871"/>
<dbReference type="GO" id="GO:0003677">
    <property type="term" value="F:DNA binding"/>
    <property type="evidence" value="ECO:0007669"/>
    <property type="project" value="InterPro"/>
</dbReference>
<dbReference type="PATRIC" id="fig|1300341.3.peg.1088"/>
<dbReference type="Gene3D" id="1.25.40.10">
    <property type="entry name" value="Tetratricopeptide repeat domain"/>
    <property type="match status" value="3"/>
</dbReference>
<evidence type="ECO:0000256" key="4">
    <source>
        <dbReference type="ARBA" id="ARBA00022803"/>
    </source>
</evidence>
<dbReference type="SMART" id="SM00028">
    <property type="entry name" value="TPR"/>
    <property type="match status" value="5"/>
</dbReference>
<reference evidence="9 10" key="1">
    <citation type="submission" date="2015-09" db="EMBL/GenBank/DDBJ databases">
        <title>Genome sequence of the marine flavobacterium Croceitalea dokdonensis DOKDO 023 that contains proton- and sodium-pumping rhodopsins.</title>
        <authorList>
            <person name="Kwon S.-K."/>
            <person name="Lee H.K."/>
            <person name="Kwak M.-J."/>
            <person name="Kim J.F."/>
        </authorList>
    </citation>
    <scope>NUCLEOTIDE SEQUENCE [LARGE SCALE GENOMIC DNA]</scope>
    <source>
        <strain evidence="9 10">DOKDO 023</strain>
    </source>
</reference>
<dbReference type="InterPro" id="IPR036388">
    <property type="entry name" value="WH-like_DNA-bd_sf"/>
</dbReference>
<dbReference type="PANTHER" id="PTHR46630">
    <property type="entry name" value="TETRATRICOPEPTIDE REPEAT PROTEIN 29"/>
    <property type="match status" value="1"/>
</dbReference>
<keyword evidence="4 6" id="KW-0802">TPR repeat</keyword>
<evidence type="ECO:0000256" key="3">
    <source>
        <dbReference type="ARBA" id="ARBA00022737"/>
    </source>
</evidence>
<evidence type="ECO:0000256" key="2">
    <source>
        <dbReference type="ARBA" id="ARBA00022490"/>
    </source>
</evidence>
<dbReference type="InterPro" id="IPR019734">
    <property type="entry name" value="TPR_rpt"/>
</dbReference>
<keyword evidence="2" id="KW-0963">Cytoplasm</keyword>
<comment type="similarity">
    <text evidence="5">Belongs to the Rap family.</text>
</comment>
<feature type="coiled-coil region" evidence="7">
    <location>
        <begin position="417"/>
        <end position="444"/>
    </location>
</feature>
<dbReference type="GO" id="GO:0006355">
    <property type="term" value="P:regulation of DNA-templated transcription"/>
    <property type="evidence" value="ECO:0007669"/>
    <property type="project" value="InterPro"/>
</dbReference>
<evidence type="ECO:0000313" key="10">
    <source>
        <dbReference type="Proteomes" id="UP000050280"/>
    </source>
</evidence>
<dbReference type="InterPro" id="IPR016032">
    <property type="entry name" value="Sig_transdc_resp-reg_C-effctor"/>
</dbReference>
<evidence type="ECO:0000256" key="8">
    <source>
        <dbReference type="SAM" id="Phobius"/>
    </source>
</evidence>
<evidence type="ECO:0000256" key="5">
    <source>
        <dbReference type="ARBA" id="ARBA00038253"/>
    </source>
</evidence>
<gene>
    <name evidence="9" type="ORF">I595_871</name>
</gene>
<keyword evidence="9" id="KW-0687">Ribonucleoprotein</keyword>
<evidence type="ECO:0000256" key="7">
    <source>
        <dbReference type="SAM" id="Coils"/>
    </source>
</evidence>
<feature type="repeat" description="TPR" evidence="6">
    <location>
        <begin position="326"/>
        <end position="359"/>
    </location>
</feature>
<sequence>MKIQYRYLISTCYIFFFSQQLFCQENSELDSLLVLYRNQKSGISKLSTLNAIFQLQLGINIDESLPFVKEQLSLSKELDNEEGYYDAIQNYAAYYFNKGILDSANTYYLKSKEYWEKTKNLSKLILANNGFSKSQYGLGKNDYAIELINRSLKLTDSIDIDSVVVGDTYRIRGNIYQAMGNRALALEDFLKVEKFYSTNRNSIKYATALDDIGYLEMLMKNNSSALLYTEQAAEIYDFLDSKQLLGRAYETLGILSVELEKRDAARMYFEKHRNLAKKIGSVYMEAKAYSNLGGLLVEGKDFDEGIAFLKKSIDLFQKTGRTLHISHAIMNLGLAYHDKKDYEKAIICFNEAEVIAQEANLLPNLAKIFGYRSKSYEAQNKFKNALIDLRNFNVINDSLINLAKTEQIEEMRAIFDTERKEQQIAQQETEIALLEEQKKVSSLQKWLLGSGLGLSLLVFGFGFYGIRQKMKRNKVEREKVAAELAFKKKELTTQALHLAKKNETLENLKQKAKELKEKEASNNGYQQLITSINFDLQDDNNWENFARYFEEVHKDFNSKVTKKYPEVTSNELRLMALLKMNLSSKEIANILNISIPGIKKARQRLRKKMNLSTSDSLENAILSI</sequence>
<dbReference type="Gene3D" id="1.10.10.10">
    <property type="entry name" value="Winged helix-like DNA-binding domain superfamily/Winged helix DNA-binding domain"/>
    <property type="match status" value="1"/>
</dbReference>
<comment type="caution">
    <text evidence="9">The sequence shown here is derived from an EMBL/GenBank/DDBJ whole genome shotgun (WGS) entry which is preliminary data.</text>
</comment>
<keyword evidence="9" id="KW-0689">Ribosomal protein</keyword>
<name>A0A0P7AWR6_9FLAO</name>
<dbReference type="AlphaFoldDB" id="A0A0P7AWR6"/>
<evidence type="ECO:0000256" key="1">
    <source>
        <dbReference type="ARBA" id="ARBA00004496"/>
    </source>
</evidence>
<organism evidence="9 10">
    <name type="scientific">Croceitalea dokdonensis DOKDO 023</name>
    <dbReference type="NCBI Taxonomy" id="1300341"/>
    <lineage>
        <taxon>Bacteria</taxon>
        <taxon>Pseudomonadati</taxon>
        <taxon>Bacteroidota</taxon>
        <taxon>Flavobacteriia</taxon>
        <taxon>Flavobacteriales</taxon>
        <taxon>Flavobacteriaceae</taxon>
        <taxon>Croceitalea</taxon>
    </lineage>
</organism>
<dbReference type="Pfam" id="PF13424">
    <property type="entry name" value="TPR_12"/>
    <property type="match status" value="1"/>
</dbReference>
<dbReference type="GO" id="GO:0005840">
    <property type="term" value="C:ribosome"/>
    <property type="evidence" value="ECO:0007669"/>
    <property type="project" value="UniProtKB-KW"/>
</dbReference>
<feature type="transmembrane region" description="Helical" evidence="8">
    <location>
        <begin position="446"/>
        <end position="466"/>
    </location>
</feature>
<keyword evidence="8" id="KW-0472">Membrane</keyword>
<comment type="subcellular location">
    <subcellularLocation>
        <location evidence="1">Cytoplasm</location>
    </subcellularLocation>
</comment>
<keyword evidence="8" id="KW-1133">Transmembrane helix</keyword>
<evidence type="ECO:0000313" key="9">
    <source>
        <dbReference type="EMBL" id="KPM32455.1"/>
    </source>
</evidence>
<keyword evidence="8" id="KW-0812">Transmembrane</keyword>
<dbReference type="PANTHER" id="PTHR46630:SF1">
    <property type="entry name" value="TETRATRICOPEPTIDE REPEAT PROTEIN 29"/>
    <property type="match status" value="1"/>
</dbReference>
<keyword evidence="3" id="KW-0677">Repeat</keyword>
<feature type="repeat" description="TPR" evidence="6">
    <location>
        <begin position="286"/>
        <end position="319"/>
    </location>
</feature>
<dbReference type="InterPro" id="IPR011990">
    <property type="entry name" value="TPR-like_helical_dom_sf"/>
</dbReference>
<dbReference type="Proteomes" id="UP000050280">
    <property type="component" value="Unassembled WGS sequence"/>
</dbReference>
<accession>A0A0P7AWR6</accession>
<dbReference type="PROSITE" id="PS50005">
    <property type="entry name" value="TPR"/>
    <property type="match status" value="2"/>
</dbReference>
<feature type="coiled-coil region" evidence="7">
    <location>
        <begin position="488"/>
        <end position="528"/>
    </location>
</feature>